<dbReference type="AlphaFoldDB" id="A0AAV2DZ04"/>
<gene>
    <name evidence="1" type="ORF">LTRI10_LOCUS20467</name>
</gene>
<name>A0AAV2DZ04_9ROSI</name>
<evidence type="ECO:0008006" key="3">
    <source>
        <dbReference type="Google" id="ProtNLM"/>
    </source>
</evidence>
<keyword evidence="2" id="KW-1185">Reference proteome</keyword>
<dbReference type="EMBL" id="OZ034816">
    <property type="protein sequence ID" value="CAL1378918.1"/>
    <property type="molecule type" value="Genomic_DNA"/>
</dbReference>
<evidence type="ECO:0000313" key="2">
    <source>
        <dbReference type="Proteomes" id="UP001497516"/>
    </source>
</evidence>
<proteinExistence type="predicted"/>
<evidence type="ECO:0000313" key="1">
    <source>
        <dbReference type="EMBL" id="CAL1378918.1"/>
    </source>
</evidence>
<dbReference type="Proteomes" id="UP001497516">
    <property type="component" value="Chromosome 3"/>
</dbReference>
<reference evidence="1 2" key="1">
    <citation type="submission" date="2024-04" db="EMBL/GenBank/DDBJ databases">
        <authorList>
            <person name="Fracassetti M."/>
        </authorList>
    </citation>
    <scope>NUCLEOTIDE SEQUENCE [LARGE SCALE GENOMIC DNA]</scope>
</reference>
<organism evidence="1 2">
    <name type="scientific">Linum trigynum</name>
    <dbReference type="NCBI Taxonomy" id="586398"/>
    <lineage>
        <taxon>Eukaryota</taxon>
        <taxon>Viridiplantae</taxon>
        <taxon>Streptophyta</taxon>
        <taxon>Embryophyta</taxon>
        <taxon>Tracheophyta</taxon>
        <taxon>Spermatophyta</taxon>
        <taxon>Magnoliopsida</taxon>
        <taxon>eudicotyledons</taxon>
        <taxon>Gunneridae</taxon>
        <taxon>Pentapetalae</taxon>
        <taxon>rosids</taxon>
        <taxon>fabids</taxon>
        <taxon>Malpighiales</taxon>
        <taxon>Linaceae</taxon>
        <taxon>Linum</taxon>
    </lineage>
</organism>
<accession>A0AAV2DZ04</accession>
<sequence length="71" mass="8045">MVSELTTADSERPTVRLTSTNYALWEFQFRVFMEGKVLLGILDGMIPQPNAATTAAQEREAWNQNDARIRS</sequence>
<protein>
    <recommendedName>
        <fullName evidence="3">Retrotransposon Copia-like N-terminal domain-containing protein</fullName>
    </recommendedName>
</protein>